<dbReference type="OrthoDB" id="10037534at2759"/>
<dbReference type="Pfam" id="PF00002">
    <property type="entry name" value="7tm_2"/>
    <property type="match status" value="1"/>
</dbReference>
<dbReference type="SUPFAM" id="SSF81321">
    <property type="entry name" value="Family A G protein-coupled receptor-like"/>
    <property type="match status" value="1"/>
</dbReference>
<dbReference type="CDD" id="cd15040">
    <property type="entry name" value="7tmB2_Adhesion"/>
    <property type="match status" value="1"/>
</dbReference>
<dbReference type="SMART" id="SM00303">
    <property type="entry name" value="GPS"/>
    <property type="match status" value="1"/>
</dbReference>
<dbReference type="Pfam" id="PF17517">
    <property type="entry name" value="IgGFc_binding"/>
    <property type="match status" value="1"/>
</dbReference>
<dbReference type="InterPro" id="IPR017981">
    <property type="entry name" value="GPCR_2-like_7TM"/>
</dbReference>
<dbReference type="STRING" id="307972.A0A2G8KAI1"/>
<dbReference type="EMBL" id="MRZV01000741">
    <property type="protein sequence ID" value="PIK44969.1"/>
    <property type="molecule type" value="Genomic_DNA"/>
</dbReference>
<dbReference type="PANTHER" id="PTHR47767">
    <property type="entry name" value="ADHESION G PROTEIN-COUPLED RECEPTOR G7"/>
    <property type="match status" value="1"/>
</dbReference>
<dbReference type="Gene3D" id="1.20.1070.10">
    <property type="entry name" value="Rhodopsin 7-helix transmembrane proteins"/>
    <property type="match status" value="1"/>
</dbReference>
<feature type="transmembrane region" description="Helical" evidence="6">
    <location>
        <begin position="792"/>
        <end position="815"/>
    </location>
</feature>
<sequence length="1012" mass="112916">MGSRDLADVTVKVVSNYDISVTAMSENSGSLNTFQVLPVASLGEEYYVPLIYSTMPGIATISALSEETKVTIKFSRKVSVGKVASTGKVVSTGDVIQQNLNSFQTYQVYISRAYDQDDDHVVVMHLEADRPVAVVSGSICARMSPGHGTCDYLVEQFPPFNQWGQRFTIPSFLNRKKYSMLVIAGRDKTVVNTTDKDPFEMNQGEHNLNTVTGGLRSLESINRSWSFCFQRHGKRPRKESISDRSNVTRRGTMCVSHLEVTPGYHTFRHEHDTASYMLMSYGFGLKVGYSHIISFNTSPVTCQAYDDIRDVTKEYMCEDVNQSFCPENETEDGGEIVSWPKSDIFKTINSTKICPLTFTKAGIPIWSRRCNLTDDLEVTWNDPIRNDCGGEISINKPEDLLTAEVTTGNVEEVSSTLQHITEEIEDISNDDVTNVAQTLTKVVGTGSSSKSVTNSVVRTVDTVLTDLSKAEVSDGQFNTMDTAFSTSEMVQMMDQQLQQTLEVEDNFTITEDAIQVQAFHLDVTDNPGDYTINPIKQTPEDTHTSVVLPKAIFATQETTVSVTFVLYRDDALFRPPSNSLKEKPAPELVLSVSVVTSTKIEKLLQPVVLNFPRPQNNRTISRTTSCVFWDFHENNGVGDWSEEGCKYAGATDDSVACECDHLTNFAVLMDYTDEVEEMSEAYTAFLDILTKIGCTVSIIGLIVTLVIFAIFKRLRTSRPRRILVHLCISLLCLYITFLFGIDSAINSEWACPMVAGLIHYFLLCAIFWMGVEAMNIYLMLVRVFNMNISRFVLKGAIAAWGGPLVIVGICMAASIEQYSDNGFCFLDQGNVFYIGLIAPMALVLIHNIIIFMLVFRNLMNANLAGTVHGKKTDMDLLKERLQNALTMTILMGLTWSFGFLMIGHTKFIFQLLFCLFNSFQGLLVFVLFCWRQEDVRKTLRPHCLSAKRKSKEVVGAKADYDITSTMTGQQSARVSTEVRKNVTSTGSTSSTVLLSPNRTKMNNNFRDSVSHV</sequence>
<gene>
    <name evidence="9" type="ORF">BSL78_18153</name>
</gene>
<feature type="domain" description="GAIN-B" evidence="7">
    <location>
        <begin position="505"/>
        <end position="675"/>
    </location>
</feature>
<feature type="domain" description="G-protein coupled receptors family 2 profile 2" evidence="8">
    <location>
        <begin position="686"/>
        <end position="932"/>
    </location>
</feature>
<dbReference type="PROSITE" id="PS50221">
    <property type="entry name" value="GAIN_B"/>
    <property type="match status" value="1"/>
</dbReference>
<evidence type="ECO:0000313" key="10">
    <source>
        <dbReference type="Proteomes" id="UP000230750"/>
    </source>
</evidence>
<keyword evidence="4 6" id="KW-0472">Membrane</keyword>
<feature type="transmembrane region" description="Helical" evidence="6">
    <location>
        <begin position="723"/>
        <end position="745"/>
    </location>
</feature>
<feature type="transmembrane region" description="Helical" evidence="6">
    <location>
        <begin position="831"/>
        <end position="855"/>
    </location>
</feature>
<feature type="transmembrane region" description="Helical" evidence="6">
    <location>
        <begin position="884"/>
        <end position="902"/>
    </location>
</feature>
<evidence type="ECO:0000256" key="3">
    <source>
        <dbReference type="ARBA" id="ARBA00022989"/>
    </source>
</evidence>
<name>A0A2G8KAI1_STIJA</name>
<evidence type="ECO:0000256" key="6">
    <source>
        <dbReference type="SAM" id="Phobius"/>
    </source>
</evidence>
<dbReference type="InterPro" id="IPR035234">
    <property type="entry name" value="IgGFc-bd_N"/>
</dbReference>
<keyword evidence="9" id="KW-0675">Receptor</keyword>
<dbReference type="Pfam" id="PF01825">
    <property type="entry name" value="GPS"/>
    <property type="match status" value="1"/>
</dbReference>
<dbReference type="InterPro" id="IPR053066">
    <property type="entry name" value="ADGR_G7"/>
</dbReference>
<comment type="caution">
    <text evidence="9">The sequence shown here is derived from an EMBL/GenBank/DDBJ whole genome shotgun (WGS) entry which is preliminary data.</text>
</comment>
<protein>
    <submittedName>
        <fullName evidence="9">Putative G-protein coupled receptor</fullName>
    </submittedName>
</protein>
<feature type="transmembrane region" description="Helical" evidence="6">
    <location>
        <begin position="908"/>
        <end position="930"/>
    </location>
</feature>
<keyword evidence="5" id="KW-1015">Disulfide bond</keyword>
<dbReference type="PRINTS" id="PR00249">
    <property type="entry name" value="GPCRSECRETIN"/>
</dbReference>
<evidence type="ECO:0000259" key="8">
    <source>
        <dbReference type="PROSITE" id="PS50261"/>
    </source>
</evidence>
<dbReference type="InterPro" id="IPR057244">
    <property type="entry name" value="GAIN_B"/>
</dbReference>
<comment type="subcellular location">
    <subcellularLocation>
        <location evidence="1">Membrane</location>
        <topology evidence="1">Multi-pass membrane protein</topology>
    </subcellularLocation>
</comment>
<dbReference type="GO" id="GO:0004930">
    <property type="term" value="F:G protein-coupled receptor activity"/>
    <property type="evidence" value="ECO:0007669"/>
    <property type="project" value="InterPro"/>
</dbReference>
<dbReference type="Gene3D" id="2.60.220.50">
    <property type="match status" value="1"/>
</dbReference>
<keyword evidence="10" id="KW-1185">Reference proteome</keyword>
<reference evidence="9 10" key="1">
    <citation type="journal article" date="2017" name="PLoS Biol.">
        <title>The sea cucumber genome provides insights into morphological evolution and visceral regeneration.</title>
        <authorList>
            <person name="Zhang X."/>
            <person name="Sun L."/>
            <person name="Yuan J."/>
            <person name="Sun Y."/>
            <person name="Gao Y."/>
            <person name="Zhang L."/>
            <person name="Li S."/>
            <person name="Dai H."/>
            <person name="Hamel J.F."/>
            <person name="Liu C."/>
            <person name="Yu Y."/>
            <person name="Liu S."/>
            <person name="Lin W."/>
            <person name="Guo K."/>
            <person name="Jin S."/>
            <person name="Xu P."/>
            <person name="Storey K.B."/>
            <person name="Huan P."/>
            <person name="Zhang T."/>
            <person name="Zhou Y."/>
            <person name="Zhang J."/>
            <person name="Lin C."/>
            <person name="Li X."/>
            <person name="Xing L."/>
            <person name="Huo D."/>
            <person name="Sun M."/>
            <person name="Wang L."/>
            <person name="Mercier A."/>
            <person name="Li F."/>
            <person name="Yang H."/>
            <person name="Xiang J."/>
        </authorList>
    </citation>
    <scope>NUCLEOTIDE SEQUENCE [LARGE SCALE GENOMIC DNA]</scope>
    <source>
        <strain evidence="9">Shaxun</strain>
        <tissue evidence="9">Muscle</tissue>
    </source>
</reference>
<organism evidence="9 10">
    <name type="scientific">Stichopus japonicus</name>
    <name type="common">Sea cucumber</name>
    <dbReference type="NCBI Taxonomy" id="307972"/>
    <lineage>
        <taxon>Eukaryota</taxon>
        <taxon>Metazoa</taxon>
        <taxon>Echinodermata</taxon>
        <taxon>Eleutherozoa</taxon>
        <taxon>Echinozoa</taxon>
        <taxon>Holothuroidea</taxon>
        <taxon>Aspidochirotacea</taxon>
        <taxon>Aspidochirotida</taxon>
        <taxon>Stichopodidae</taxon>
        <taxon>Apostichopus</taxon>
    </lineage>
</organism>
<evidence type="ECO:0000256" key="4">
    <source>
        <dbReference type="ARBA" id="ARBA00023136"/>
    </source>
</evidence>
<feature type="transmembrane region" description="Helical" evidence="6">
    <location>
        <begin position="757"/>
        <end position="780"/>
    </location>
</feature>
<dbReference type="PROSITE" id="PS50261">
    <property type="entry name" value="G_PROTEIN_RECEP_F2_4"/>
    <property type="match status" value="1"/>
</dbReference>
<evidence type="ECO:0000256" key="5">
    <source>
        <dbReference type="ARBA" id="ARBA00023157"/>
    </source>
</evidence>
<dbReference type="GO" id="GO:0016020">
    <property type="term" value="C:membrane"/>
    <property type="evidence" value="ECO:0007669"/>
    <property type="project" value="UniProtKB-SubCell"/>
</dbReference>
<accession>A0A2G8KAI1</accession>
<keyword evidence="3 6" id="KW-1133">Transmembrane helix</keyword>
<dbReference type="PANTHER" id="PTHR47767:SF1">
    <property type="entry name" value="ADHESION G PROTEIN-COUPLED RECEPTOR G7"/>
    <property type="match status" value="1"/>
</dbReference>
<evidence type="ECO:0000259" key="7">
    <source>
        <dbReference type="PROSITE" id="PS50221"/>
    </source>
</evidence>
<dbReference type="InterPro" id="IPR000203">
    <property type="entry name" value="GPS"/>
</dbReference>
<dbReference type="InterPro" id="IPR046338">
    <property type="entry name" value="GAIN_dom_sf"/>
</dbReference>
<dbReference type="InterPro" id="IPR000832">
    <property type="entry name" value="GPCR_2_secretin-like"/>
</dbReference>
<dbReference type="GO" id="GO:0007166">
    <property type="term" value="P:cell surface receptor signaling pathway"/>
    <property type="evidence" value="ECO:0007669"/>
    <property type="project" value="InterPro"/>
</dbReference>
<evidence type="ECO:0000313" key="9">
    <source>
        <dbReference type="EMBL" id="PIK44969.1"/>
    </source>
</evidence>
<dbReference type="Proteomes" id="UP000230750">
    <property type="component" value="Unassembled WGS sequence"/>
</dbReference>
<keyword evidence="2 6" id="KW-0812">Transmembrane</keyword>
<evidence type="ECO:0000256" key="2">
    <source>
        <dbReference type="ARBA" id="ARBA00022692"/>
    </source>
</evidence>
<feature type="transmembrane region" description="Helical" evidence="6">
    <location>
        <begin position="688"/>
        <end position="711"/>
    </location>
</feature>
<evidence type="ECO:0000256" key="1">
    <source>
        <dbReference type="ARBA" id="ARBA00004141"/>
    </source>
</evidence>
<dbReference type="AlphaFoldDB" id="A0A2G8KAI1"/>
<proteinExistence type="predicted"/>